<keyword evidence="2" id="KW-1185">Reference proteome</keyword>
<accession>A0ABS2FPQ0</accession>
<sequence>MKGKKMVLRLPVFFIMLALFFGLSSCSQNASKLQVRNNLVFQEGECINLSAETFLDSNTPKQILQNAILYSPLLDEDQYSVDSACNVASKGKGYLECGEYTVTIVYQDEVKKVTFQVVPTKKTAVCLQFF</sequence>
<organism evidence="1 2">
    <name type="scientific">Faecalicoccus acidiformans</name>
    <dbReference type="NCBI Taxonomy" id="915173"/>
    <lineage>
        <taxon>Bacteria</taxon>
        <taxon>Bacillati</taxon>
        <taxon>Bacillota</taxon>
        <taxon>Erysipelotrichia</taxon>
        <taxon>Erysipelotrichales</taxon>
        <taxon>Erysipelotrichaceae</taxon>
        <taxon>Faecalicoccus</taxon>
    </lineage>
</organism>
<evidence type="ECO:0008006" key="3">
    <source>
        <dbReference type="Google" id="ProtNLM"/>
    </source>
</evidence>
<dbReference type="RefSeq" id="WP_204686327.1">
    <property type="nucleotide sequence ID" value="NZ_JACJLU010000011.1"/>
</dbReference>
<comment type="caution">
    <text evidence="1">The sequence shown here is derived from an EMBL/GenBank/DDBJ whole genome shotgun (WGS) entry which is preliminary data.</text>
</comment>
<name>A0ABS2FPQ0_9FIRM</name>
<dbReference type="Proteomes" id="UP000775500">
    <property type="component" value="Unassembled WGS sequence"/>
</dbReference>
<gene>
    <name evidence="1" type="ORF">H5982_07880</name>
</gene>
<reference evidence="1 2" key="1">
    <citation type="journal article" date="2021" name="Sci. Rep.">
        <title>The distribution of antibiotic resistance genes in chicken gut microbiota commensals.</title>
        <authorList>
            <person name="Juricova H."/>
            <person name="Matiasovicova J."/>
            <person name="Kubasova T."/>
            <person name="Cejkova D."/>
            <person name="Rychlik I."/>
        </authorList>
    </citation>
    <scope>NUCLEOTIDE SEQUENCE [LARGE SCALE GENOMIC DNA]</scope>
    <source>
        <strain evidence="1 2">An423</strain>
    </source>
</reference>
<proteinExistence type="predicted"/>
<protein>
    <recommendedName>
        <fullName evidence="3">Lipoprotein</fullName>
    </recommendedName>
</protein>
<evidence type="ECO:0000313" key="2">
    <source>
        <dbReference type="Proteomes" id="UP000775500"/>
    </source>
</evidence>
<dbReference type="EMBL" id="JACJLU010000011">
    <property type="protein sequence ID" value="MBM6832018.1"/>
    <property type="molecule type" value="Genomic_DNA"/>
</dbReference>
<dbReference type="PROSITE" id="PS51257">
    <property type="entry name" value="PROKAR_LIPOPROTEIN"/>
    <property type="match status" value="1"/>
</dbReference>
<evidence type="ECO:0000313" key="1">
    <source>
        <dbReference type="EMBL" id="MBM6832018.1"/>
    </source>
</evidence>